<sequence length="200" mass="22700">MFDANLDTLTYSLKKVGAHDVKIVVGEIGWPIDDHKHTNAKMAHKFYNRLLKKLASNQGTPLHPGYIEVYLFSLTNENRKSIASGNFDRHLGIFRYDGQPKYPLDFSGQLNEKMSVGAKHVKYMSHQWFALKDDVKNLKTMKGNMDYTCGLGDCTSLSNGPTCNKLSERKKLSYAFNMYFQMNEQSVEACHFNGAAKTTK</sequence>
<gene>
    <name evidence="1" type="ORF">L6452_43277</name>
</gene>
<dbReference type="EMBL" id="CM042063">
    <property type="protein sequence ID" value="KAI3668200.1"/>
    <property type="molecule type" value="Genomic_DNA"/>
</dbReference>
<reference evidence="1 2" key="2">
    <citation type="journal article" date="2022" name="Mol. Ecol. Resour.">
        <title>The genomes of chicory, endive, great burdock and yacon provide insights into Asteraceae paleo-polyploidization history and plant inulin production.</title>
        <authorList>
            <person name="Fan W."/>
            <person name="Wang S."/>
            <person name="Wang H."/>
            <person name="Wang A."/>
            <person name="Jiang F."/>
            <person name="Liu H."/>
            <person name="Zhao H."/>
            <person name="Xu D."/>
            <person name="Zhang Y."/>
        </authorList>
    </citation>
    <scope>NUCLEOTIDE SEQUENCE [LARGE SCALE GENOMIC DNA]</scope>
    <source>
        <strain evidence="2">cv. Niubang</strain>
    </source>
</reference>
<evidence type="ECO:0000313" key="1">
    <source>
        <dbReference type="EMBL" id="KAI3668200.1"/>
    </source>
</evidence>
<proteinExistence type="predicted"/>
<organism evidence="1 2">
    <name type="scientific">Arctium lappa</name>
    <name type="common">Greater burdock</name>
    <name type="synonym">Lappa major</name>
    <dbReference type="NCBI Taxonomy" id="4217"/>
    <lineage>
        <taxon>Eukaryota</taxon>
        <taxon>Viridiplantae</taxon>
        <taxon>Streptophyta</taxon>
        <taxon>Embryophyta</taxon>
        <taxon>Tracheophyta</taxon>
        <taxon>Spermatophyta</taxon>
        <taxon>Magnoliopsida</taxon>
        <taxon>eudicotyledons</taxon>
        <taxon>Gunneridae</taxon>
        <taxon>Pentapetalae</taxon>
        <taxon>asterids</taxon>
        <taxon>campanulids</taxon>
        <taxon>Asterales</taxon>
        <taxon>Asteraceae</taxon>
        <taxon>Carduoideae</taxon>
        <taxon>Cardueae</taxon>
        <taxon>Arctiinae</taxon>
        <taxon>Arctium</taxon>
    </lineage>
</organism>
<keyword evidence="2" id="KW-1185">Reference proteome</keyword>
<name>A0ACB8XKY0_ARCLA</name>
<protein>
    <submittedName>
        <fullName evidence="1">Uncharacterized protein</fullName>
    </submittedName>
</protein>
<reference evidence="2" key="1">
    <citation type="journal article" date="2022" name="Mol. Ecol. Resour.">
        <title>The genomes of chicory, endive, great burdock and yacon provide insights into Asteraceae palaeo-polyploidization history and plant inulin production.</title>
        <authorList>
            <person name="Fan W."/>
            <person name="Wang S."/>
            <person name="Wang H."/>
            <person name="Wang A."/>
            <person name="Jiang F."/>
            <person name="Liu H."/>
            <person name="Zhao H."/>
            <person name="Xu D."/>
            <person name="Zhang Y."/>
        </authorList>
    </citation>
    <scope>NUCLEOTIDE SEQUENCE [LARGE SCALE GENOMIC DNA]</scope>
    <source>
        <strain evidence="2">cv. Niubang</strain>
    </source>
</reference>
<accession>A0ACB8XKY0</accession>
<comment type="caution">
    <text evidence="1">The sequence shown here is derived from an EMBL/GenBank/DDBJ whole genome shotgun (WGS) entry which is preliminary data.</text>
</comment>
<evidence type="ECO:0000313" key="2">
    <source>
        <dbReference type="Proteomes" id="UP001055879"/>
    </source>
</evidence>
<dbReference type="Proteomes" id="UP001055879">
    <property type="component" value="Linkage Group LG17"/>
</dbReference>